<comment type="similarity">
    <text evidence="1 2">Belongs to the enoyl-CoA hydratase/isomerase family.</text>
</comment>
<dbReference type="InterPro" id="IPR029045">
    <property type="entry name" value="ClpP/crotonase-like_dom_sf"/>
</dbReference>
<dbReference type="PANTHER" id="PTHR43459">
    <property type="entry name" value="ENOYL-COA HYDRATASE"/>
    <property type="match status" value="1"/>
</dbReference>
<dbReference type="Gene3D" id="3.90.226.10">
    <property type="entry name" value="2-enoyl-CoA Hydratase, Chain A, domain 1"/>
    <property type="match status" value="1"/>
</dbReference>
<dbReference type="PROSITE" id="PS00166">
    <property type="entry name" value="ENOYL_COA_HYDRATASE"/>
    <property type="match status" value="1"/>
</dbReference>
<dbReference type="EMBL" id="CP014060">
    <property type="protein sequence ID" value="AMG40046.1"/>
    <property type="molecule type" value="Genomic_DNA"/>
</dbReference>
<dbReference type="CDD" id="cd06558">
    <property type="entry name" value="crotonase-like"/>
    <property type="match status" value="1"/>
</dbReference>
<dbReference type="Gene3D" id="1.10.12.10">
    <property type="entry name" value="Lyase 2-enoyl-coa Hydratase, Chain A, domain 2"/>
    <property type="match status" value="1"/>
</dbReference>
<evidence type="ECO:0000313" key="4">
    <source>
        <dbReference type="Proteomes" id="UP000060602"/>
    </source>
</evidence>
<dbReference type="RefSeq" id="WP_061074257.1">
    <property type="nucleotide sequence ID" value="NZ_CP014060.2"/>
</dbReference>
<dbReference type="AlphaFoldDB" id="A0A0X8P551"/>
<organism evidence="3 4">
    <name type="scientific">Alcaligenes xylosoxydans xylosoxydans</name>
    <name type="common">Achromobacter xylosoxidans</name>
    <dbReference type="NCBI Taxonomy" id="85698"/>
    <lineage>
        <taxon>Bacteria</taxon>
        <taxon>Pseudomonadati</taxon>
        <taxon>Pseudomonadota</taxon>
        <taxon>Betaproteobacteria</taxon>
        <taxon>Burkholderiales</taxon>
        <taxon>Alcaligenaceae</taxon>
        <taxon>Achromobacter</taxon>
    </lineage>
</organism>
<dbReference type="Proteomes" id="UP000060602">
    <property type="component" value="Chromosome"/>
</dbReference>
<dbReference type="PANTHER" id="PTHR43459:SF1">
    <property type="entry name" value="EG:BACN32G11.4 PROTEIN"/>
    <property type="match status" value="1"/>
</dbReference>
<name>A0A0X8P551_ALCXX</name>
<dbReference type="GO" id="GO:0003824">
    <property type="term" value="F:catalytic activity"/>
    <property type="evidence" value="ECO:0007669"/>
    <property type="project" value="InterPro"/>
</dbReference>
<evidence type="ECO:0000313" key="3">
    <source>
        <dbReference type="EMBL" id="AMG40046.1"/>
    </source>
</evidence>
<accession>A0A0X8P551</accession>
<protein>
    <submittedName>
        <fullName evidence="3">Enoyl-CoA hydratase</fullName>
    </submittedName>
</protein>
<reference evidence="4" key="1">
    <citation type="submission" date="2015-12" db="EMBL/GenBank/DDBJ databases">
        <title>FDA dAtabase for Regulatory Grade micrObial Sequences (FDA-ARGOS): Supporting development and validation of Infectious Disease Dx tests.</title>
        <authorList>
            <person name="Case J."/>
            <person name="Tallon L."/>
            <person name="Sadzewicz L."/>
            <person name="Sengamalay N."/>
            <person name="Ott S."/>
            <person name="Godinez A."/>
            <person name="Nagaraj S."/>
            <person name="Nadendla S."/>
            <person name="Sichtig H."/>
        </authorList>
    </citation>
    <scope>NUCLEOTIDE SEQUENCE [LARGE SCALE GENOMIC DNA]</scope>
    <source>
        <strain evidence="4">FDAARGOS_147</strain>
    </source>
</reference>
<evidence type="ECO:0000256" key="1">
    <source>
        <dbReference type="ARBA" id="ARBA00005254"/>
    </source>
</evidence>
<dbReference type="InterPro" id="IPR014748">
    <property type="entry name" value="Enoyl-CoA_hydra_C"/>
</dbReference>
<evidence type="ECO:0000256" key="2">
    <source>
        <dbReference type="RuleBase" id="RU003707"/>
    </source>
</evidence>
<dbReference type="SUPFAM" id="SSF52096">
    <property type="entry name" value="ClpP/crotonase"/>
    <property type="match status" value="1"/>
</dbReference>
<gene>
    <name evidence="3" type="ORF">AL504_31080</name>
</gene>
<dbReference type="InterPro" id="IPR001753">
    <property type="entry name" value="Enoyl-CoA_hydra/iso"/>
</dbReference>
<sequence length="267" mass="28507">MNPPLPVFPTLLLEAADGIATLTLNQPATLNAIDVAMARDLQRAAQWLDTRADLRVVLLRGAGKAFCAGGDITLFEGDVNAVRGKLLDLFTPLNDFIAHVARMDKLWLAQIHGVAAGAGLSLVLACDLAIADAETRFMTAYLKLGATPDAGMTHGLNRLLGPRRALDLLLRHDAFGAADALAWGLLNRVADTGLLAQQAEAYAGHLASHAPHGIAGAKHLLRGAAHASLETQLADETACFLETARREDFAEGVRAFREKRAPRFQGR</sequence>
<dbReference type="InterPro" id="IPR018376">
    <property type="entry name" value="Enoyl-CoA_hyd/isom_CS"/>
</dbReference>
<proteinExistence type="inferred from homology"/>
<dbReference type="Pfam" id="PF00378">
    <property type="entry name" value="ECH_1"/>
    <property type="match status" value="1"/>
</dbReference>